<reference evidence="1" key="2">
    <citation type="submission" date="2016-06" db="EMBL/GenBank/DDBJ databases">
        <title>The genome of a short-lived fish provides insights into sex chromosome evolution and the genetic control of aging.</title>
        <authorList>
            <person name="Reichwald K."/>
            <person name="Felder M."/>
            <person name="Petzold A."/>
            <person name="Koch P."/>
            <person name="Groth M."/>
            <person name="Platzer M."/>
        </authorList>
    </citation>
    <scope>NUCLEOTIDE SEQUENCE</scope>
    <source>
        <tissue evidence="1">Brain</tissue>
    </source>
</reference>
<reference evidence="1" key="1">
    <citation type="submission" date="2016-05" db="EMBL/GenBank/DDBJ databases">
        <authorList>
            <person name="Lavstsen T."/>
            <person name="Jespersen J.S."/>
        </authorList>
    </citation>
    <scope>NUCLEOTIDE SEQUENCE</scope>
    <source>
        <tissue evidence="1">Brain</tissue>
    </source>
</reference>
<organism evidence="1">
    <name type="scientific">Nothobranchius furzeri</name>
    <name type="common">Turquoise killifish</name>
    <dbReference type="NCBI Taxonomy" id="105023"/>
    <lineage>
        <taxon>Eukaryota</taxon>
        <taxon>Metazoa</taxon>
        <taxon>Chordata</taxon>
        <taxon>Craniata</taxon>
        <taxon>Vertebrata</taxon>
        <taxon>Euteleostomi</taxon>
        <taxon>Actinopterygii</taxon>
        <taxon>Neopterygii</taxon>
        <taxon>Teleostei</taxon>
        <taxon>Neoteleostei</taxon>
        <taxon>Acanthomorphata</taxon>
        <taxon>Ovalentaria</taxon>
        <taxon>Atherinomorphae</taxon>
        <taxon>Cyprinodontiformes</taxon>
        <taxon>Nothobranchiidae</taxon>
        <taxon>Nothobranchius</taxon>
    </lineage>
</organism>
<dbReference type="EMBL" id="HADY01005231">
    <property type="protein sequence ID" value="SBP43716.1"/>
    <property type="molecule type" value="Transcribed_RNA"/>
</dbReference>
<dbReference type="AlphaFoldDB" id="A0A1A7ZN23"/>
<evidence type="ECO:0000313" key="1">
    <source>
        <dbReference type="EMBL" id="SBP43716.1"/>
    </source>
</evidence>
<protein>
    <submittedName>
        <fullName evidence="1">Uncharacterized protein</fullName>
    </submittedName>
</protein>
<proteinExistence type="predicted"/>
<gene>
    <name evidence="1" type="primary">Nfu_g_1_019990</name>
</gene>
<sequence>RGFVHLLLSLHEFFRDPEHRRPIWTCSACRDPTTAQPNRHLQPQQHRELCSSHHPLLLLGHRHLSDGRCDVRRDISQLLGQYRHREQHDRADHQSVSWRLHLRVCRLQLRASVGCQCPDPQLRALNVTQQLSVNPPVTHFTAEKIHSHVLTRLSPTLTISP</sequence>
<name>A0A1A7ZN23_NOTFU</name>
<accession>A0A1A7ZN23</accession>
<feature type="non-terminal residue" evidence="1">
    <location>
        <position position="1"/>
    </location>
</feature>